<dbReference type="Proteomes" id="UP000003915">
    <property type="component" value="Unassembled WGS sequence"/>
</dbReference>
<dbReference type="InterPro" id="IPR012938">
    <property type="entry name" value="Glc/Sorbosone_DH"/>
</dbReference>
<accession>A0A6C8H688</accession>
<dbReference type="Gene3D" id="2.120.10.30">
    <property type="entry name" value="TolB, C-terminal domain"/>
    <property type="match status" value="1"/>
</dbReference>
<dbReference type="AlphaFoldDB" id="A0A6C8H688"/>
<evidence type="ECO:0000313" key="2">
    <source>
        <dbReference type="EMBL" id="EHC94228.1"/>
    </source>
</evidence>
<name>A0A6C8H688_SALET</name>
<dbReference type="InterPro" id="IPR011041">
    <property type="entry name" value="Quinoprot_gluc/sorb_DH_b-prop"/>
</dbReference>
<organism evidence="2 3">
    <name type="scientific">Salmonella enterica subsp. enterica serovar Uganda str. R8-3404</name>
    <dbReference type="NCBI Taxonomy" id="913083"/>
    <lineage>
        <taxon>Bacteria</taxon>
        <taxon>Pseudomonadati</taxon>
        <taxon>Pseudomonadota</taxon>
        <taxon>Gammaproteobacteria</taxon>
        <taxon>Enterobacterales</taxon>
        <taxon>Enterobacteriaceae</taxon>
        <taxon>Salmonella</taxon>
    </lineage>
</organism>
<gene>
    <name evidence="2" type="ORF">LTSEUGA_1323</name>
</gene>
<reference evidence="2 3" key="1">
    <citation type="journal article" date="2011" name="BMC Genomics">
        <title>Genome sequencing reveals diversification of virulence factor content and possible host adaptation in distinct subpopulations of Salmonella enterica.</title>
        <authorList>
            <person name="den Bakker H.C."/>
            <person name="Moreno Switt A.I."/>
            <person name="Govoni G."/>
            <person name="Cummings C.A."/>
            <person name="Ranieri M.L."/>
            <person name="Degoricija L."/>
            <person name="Hoelzer K."/>
            <person name="Rodriguez-Rivera L.D."/>
            <person name="Brown S."/>
            <person name="Bolchacova E."/>
            <person name="Furtado M.R."/>
            <person name="Wiedmann M."/>
        </authorList>
    </citation>
    <scope>NUCLEOTIDE SEQUENCE [LARGE SCALE GENOMIC DNA]</scope>
    <source>
        <strain evidence="2 3">R8-3404</strain>
    </source>
</reference>
<evidence type="ECO:0000259" key="1">
    <source>
        <dbReference type="Pfam" id="PF07995"/>
    </source>
</evidence>
<comment type="caution">
    <text evidence="2">The sequence shown here is derived from an EMBL/GenBank/DDBJ whole genome shotgun (WGS) entry which is preliminary data.</text>
</comment>
<dbReference type="SUPFAM" id="SSF50952">
    <property type="entry name" value="Soluble quinoprotein glucose dehydrogenase"/>
    <property type="match status" value="1"/>
</dbReference>
<proteinExistence type="predicted"/>
<sequence>MMRVNGNTVTEEDCILSDRKQRIYDVRVGPDGYLYVLTDESDGQLLKVSPSLEAAATR</sequence>
<dbReference type="Pfam" id="PF07995">
    <property type="entry name" value="GSDH"/>
    <property type="match status" value="1"/>
</dbReference>
<dbReference type="InterPro" id="IPR011042">
    <property type="entry name" value="6-blade_b-propeller_TolB-like"/>
</dbReference>
<dbReference type="EMBL" id="AFCV01000356">
    <property type="protein sequence ID" value="EHC94228.1"/>
    <property type="molecule type" value="Genomic_DNA"/>
</dbReference>
<protein>
    <submittedName>
        <fullName evidence="2">Soluble aldose sugar dehydrogenase, PQQ-dependent</fullName>
    </submittedName>
</protein>
<feature type="domain" description="Glucose/Sorbosone dehydrogenase" evidence="1">
    <location>
        <begin position="3"/>
        <end position="47"/>
    </location>
</feature>
<evidence type="ECO:0000313" key="3">
    <source>
        <dbReference type="Proteomes" id="UP000003915"/>
    </source>
</evidence>